<reference evidence="2 3" key="1">
    <citation type="journal article" date="2017" name="Int. J. Syst. Evol. Microbiol.">
        <title>Jeotgalibaca porci sp. nov. and Jeotgalibaca arthritidis sp. nov., isolated from pigs, and emended description of the genus Jeotgalibaca.</title>
        <authorList>
            <person name="Zamora L."/>
            <person name="Perez-Sancho M."/>
            <person name="Dominguez L."/>
            <person name="Fernandez-Garayzabal J.F."/>
            <person name="Vela A.I."/>
        </authorList>
    </citation>
    <scope>NUCLEOTIDE SEQUENCE [LARGE SCALE GENOMIC DNA]</scope>
    <source>
        <strain evidence="2 3">CCUG 69148</strain>
    </source>
</reference>
<dbReference type="GeneID" id="94553693"/>
<dbReference type="EMBL" id="CP049889">
    <property type="protein sequence ID" value="QIK52416.1"/>
    <property type="molecule type" value="Genomic_DNA"/>
</dbReference>
<dbReference type="KEGG" id="jpo:G7058_10390"/>
<keyword evidence="1" id="KW-0472">Membrane</keyword>
<dbReference type="Proteomes" id="UP000501830">
    <property type="component" value="Chromosome"/>
</dbReference>
<gene>
    <name evidence="2" type="ORF">G7058_10390</name>
</gene>
<keyword evidence="1" id="KW-0812">Transmembrane</keyword>
<evidence type="ECO:0000313" key="3">
    <source>
        <dbReference type="Proteomes" id="UP000501830"/>
    </source>
</evidence>
<feature type="transmembrane region" description="Helical" evidence="1">
    <location>
        <begin position="124"/>
        <end position="151"/>
    </location>
</feature>
<protein>
    <submittedName>
        <fullName evidence="2">Uncharacterized protein</fullName>
    </submittedName>
</protein>
<proteinExistence type="predicted"/>
<feature type="transmembrane region" description="Helical" evidence="1">
    <location>
        <begin position="87"/>
        <end position="112"/>
    </location>
</feature>
<evidence type="ECO:0000313" key="2">
    <source>
        <dbReference type="EMBL" id="QIK52416.1"/>
    </source>
</evidence>
<name>A0A6G7WJH9_9LACT</name>
<feature type="transmembrane region" description="Helical" evidence="1">
    <location>
        <begin position="44"/>
        <end position="62"/>
    </location>
</feature>
<keyword evidence="3" id="KW-1185">Reference proteome</keyword>
<dbReference type="AlphaFoldDB" id="A0A6G7WJH9"/>
<evidence type="ECO:0000256" key="1">
    <source>
        <dbReference type="SAM" id="Phobius"/>
    </source>
</evidence>
<accession>A0A6G7WJH9</accession>
<dbReference type="RefSeq" id="WP_166063445.1">
    <property type="nucleotide sequence ID" value="NZ_CP049889.1"/>
</dbReference>
<keyword evidence="1" id="KW-1133">Transmembrane helix</keyword>
<organism evidence="2 3">
    <name type="scientific">Jeotgalibaca porci</name>
    <dbReference type="NCBI Taxonomy" id="1868793"/>
    <lineage>
        <taxon>Bacteria</taxon>
        <taxon>Bacillati</taxon>
        <taxon>Bacillota</taxon>
        <taxon>Bacilli</taxon>
        <taxon>Lactobacillales</taxon>
        <taxon>Carnobacteriaceae</taxon>
        <taxon>Jeotgalibaca</taxon>
    </lineage>
</organism>
<sequence>MRKIIFEAIGNLILVSLFAAVIIEVFVTNVKYTNDGSQFTTGTISSIFLIYLIVFLISRWVLSKKDKSYSLKQGEFSAADEREKNNAYFASIVSYKSTIISLFIALGIFVFINNLLNPPFDIELNLFVSGVVLFTLVICIGFLSYAIAWVFQDTR</sequence>
<feature type="transmembrane region" description="Helical" evidence="1">
    <location>
        <begin position="12"/>
        <end position="32"/>
    </location>
</feature>